<name>Q8JKM8_9VIRU</name>
<reference evidence="1 2" key="1">
    <citation type="journal article" date="2002" name="J. Virol.">
        <title>Analysis of the complete genome sequence of the Hz-1 virus suggests that it is related to members of the Baculoviridae.</title>
        <authorList>
            <person name="Cheng C.H."/>
            <person name="Liu S.M."/>
            <person name="Chow T.Y."/>
            <person name="Hsiao Y.Y."/>
            <person name="Wang D.P."/>
            <person name="Huang J.J."/>
            <person name="Chen H.H."/>
        </authorList>
    </citation>
    <scope>NUCLEOTIDE SEQUENCE [LARGE SCALE GENOMIC DNA]</scope>
</reference>
<accession>Q8JKM8</accession>
<organism evidence="1 2">
    <name type="scientific">Heliothis zea nudivirus 1</name>
    <dbReference type="NCBI Taxonomy" id="3116536"/>
    <lineage>
        <taxon>Viruses</taxon>
        <taxon>Viruses incertae sedis</taxon>
        <taxon>Naldaviricetes</taxon>
        <taxon>Lefavirales</taxon>
        <taxon>Nudiviridae</taxon>
        <taxon>Betanudivirus</taxon>
        <taxon>Betanudivirus hezeae</taxon>
    </lineage>
</organism>
<dbReference type="EMBL" id="AF451898">
    <property type="protein sequence ID" value="AAN04379.1"/>
    <property type="molecule type" value="Genomic_DNA"/>
</dbReference>
<sequence>MGYTPIKSKRKDGLRFFDDIGGRGTALVDGDIYKMRQPNGSIAHFDPDELERELSRVPDCNCYWCKCRRYPTDAAADAKGRDGAAQGVEFIVNG</sequence>
<keyword evidence="2" id="KW-1185">Reference proteome</keyword>
<dbReference type="Proteomes" id="UP000232784">
    <property type="component" value="Segment"/>
</dbReference>
<gene>
    <name evidence="1" type="primary">orf85</name>
</gene>
<evidence type="ECO:0000313" key="2">
    <source>
        <dbReference type="Proteomes" id="UP000232784"/>
    </source>
</evidence>
<protein>
    <submittedName>
        <fullName evidence="1">Orf85</fullName>
    </submittedName>
</protein>
<dbReference type="KEGG" id="vg:955050"/>
<proteinExistence type="predicted"/>
<evidence type="ECO:0000313" key="1">
    <source>
        <dbReference type="EMBL" id="AAN04379.1"/>
    </source>
</evidence>